<dbReference type="InterPro" id="IPR001584">
    <property type="entry name" value="Integrase_cat-core"/>
</dbReference>
<dbReference type="Pfam" id="PF13683">
    <property type="entry name" value="rve_3"/>
    <property type="match status" value="1"/>
</dbReference>
<dbReference type="Gene3D" id="3.30.420.10">
    <property type="entry name" value="Ribonuclease H-like superfamily/Ribonuclease H"/>
    <property type="match status" value="1"/>
</dbReference>
<dbReference type="AlphaFoldDB" id="A0A645CMS2"/>
<proteinExistence type="predicted"/>
<reference evidence="2" key="1">
    <citation type="submission" date="2019-08" db="EMBL/GenBank/DDBJ databases">
        <authorList>
            <person name="Kucharzyk K."/>
            <person name="Murdoch R.W."/>
            <person name="Higgins S."/>
            <person name="Loffler F."/>
        </authorList>
    </citation>
    <scope>NUCLEOTIDE SEQUENCE</scope>
</reference>
<dbReference type="PANTHER" id="PTHR47515">
    <property type="entry name" value="LOW CALCIUM RESPONSE LOCUS PROTEIN T"/>
    <property type="match status" value="1"/>
</dbReference>
<dbReference type="InterPro" id="IPR025948">
    <property type="entry name" value="HTH-like_dom"/>
</dbReference>
<dbReference type="PROSITE" id="PS50994">
    <property type="entry name" value="INTEGRASE"/>
    <property type="match status" value="1"/>
</dbReference>
<accession>A0A645CMS2</accession>
<gene>
    <name evidence="2" type="ORF">SDC9_125254</name>
</gene>
<dbReference type="SUPFAM" id="SSF53098">
    <property type="entry name" value="Ribonuclease H-like"/>
    <property type="match status" value="1"/>
</dbReference>
<dbReference type="InterPro" id="IPR048020">
    <property type="entry name" value="Transpos_IS3"/>
</dbReference>
<dbReference type="NCBIfam" id="NF033516">
    <property type="entry name" value="transpos_IS3"/>
    <property type="match status" value="1"/>
</dbReference>
<protein>
    <submittedName>
        <fullName evidence="2">IS3 family transposase ISDet2</fullName>
    </submittedName>
</protein>
<feature type="domain" description="Integrase catalytic" evidence="1">
    <location>
        <begin position="61"/>
        <end position="222"/>
    </location>
</feature>
<evidence type="ECO:0000259" key="1">
    <source>
        <dbReference type="PROSITE" id="PS50994"/>
    </source>
</evidence>
<name>A0A645CMS2_9ZZZZ</name>
<dbReference type="GO" id="GO:0015074">
    <property type="term" value="P:DNA integration"/>
    <property type="evidence" value="ECO:0007669"/>
    <property type="project" value="InterPro"/>
</dbReference>
<comment type="caution">
    <text evidence="2">The sequence shown here is derived from an EMBL/GenBank/DDBJ whole genome shotgun (WGS) entry which is preliminary data.</text>
</comment>
<organism evidence="2">
    <name type="scientific">bioreactor metagenome</name>
    <dbReference type="NCBI Taxonomy" id="1076179"/>
    <lineage>
        <taxon>unclassified sequences</taxon>
        <taxon>metagenomes</taxon>
        <taxon>ecological metagenomes</taxon>
    </lineage>
</organism>
<sequence>MLELANDRRRFGSPRLHELLRREELVQNHKRTERIYQEENLSLRTRKRVKRPSHARIVQAGPAGPDEQWAMDFVSDSLMGGRRIRILTIADLWDRSSPALEVDMSLPGVRVVRVLERLRLQGRLPQRIKVDNGPEFSGKALDAWAFEHGVQIEFTRPGKPTDNGHIESFNGKFRDECLNQNVFLSLHDARRTVEAWRQDYNQQRPHSSLGWLTPEEFREKNITCNPLGTTNLQVVYAVG</sequence>
<dbReference type="InterPro" id="IPR012337">
    <property type="entry name" value="RNaseH-like_sf"/>
</dbReference>
<dbReference type="PANTHER" id="PTHR47515:SF1">
    <property type="entry name" value="BLR2054 PROTEIN"/>
    <property type="match status" value="1"/>
</dbReference>
<evidence type="ECO:0000313" key="2">
    <source>
        <dbReference type="EMBL" id="MPM78243.1"/>
    </source>
</evidence>
<dbReference type="InterPro" id="IPR036397">
    <property type="entry name" value="RNaseH_sf"/>
</dbReference>
<dbReference type="Pfam" id="PF13276">
    <property type="entry name" value="HTH_21"/>
    <property type="match status" value="1"/>
</dbReference>
<dbReference type="GO" id="GO:0003676">
    <property type="term" value="F:nucleic acid binding"/>
    <property type="evidence" value="ECO:0007669"/>
    <property type="project" value="InterPro"/>
</dbReference>
<dbReference type="EMBL" id="VSSQ01028504">
    <property type="protein sequence ID" value="MPM78243.1"/>
    <property type="molecule type" value="Genomic_DNA"/>
</dbReference>